<organism evidence="3 4">
    <name type="scientific">Phyllobacterium endophyticum</name>
    <dbReference type="NCBI Taxonomy" id="1149773"/>
    <lineage>
        <taxon>Bacteria</taxon>
        <taxon>Pseudomonadati</taxon>
        <taxon>Pseudomonadota</taxon>
        <taxon>Alphaproteobacteria</taxon>
        <taxon>Hyphomicrobiales</taxon>
        <taxon>Phyllobacteriaceae</taxon>
        <taxon>Phyllobacterium</taxon>
    </lineage>
</organism>
<dbReference type="OrthoDB" id="7473440at2"/>
<reference evidence="4" key="1">
    <citation type="submission" date="2017-11" db="EMBL/GenBank/DDBJ databases">
        <authorList>
            <person name="Kuznetsova I."/>
            <person name="Sazanova A."/>
            <person name="Chirak E."/>
            <person name="Safronova V."/>
            <person name="Willems A."/>
        </authorList>
    </citation>
    <scope>NUCLEOTIDE SEQUENCE [LARGE SCALE GENOMIC DNA]</scope>
    <source>
        <strain evidence="4">PEPV15</strain>
    </source>
</reference>
<gene>
    <name evidence="3" type="ORF">CU100_16280</name>
</gene>
<comment type="caution">
    <text evidence="3">The sequence shown here is derived from an EMBL/GenBank/DDBJ whole genome shotgun (WGS) entry which is preliminary data.</text>
</comment>
<dbReference type="RefSeq" id="WP_106718007.1">
    <property type="nucleotide sequence ID" value="NZ_JACHXT010000003.1"/>
</dbReference>
<comment type="similarity">
    <text evidence="1 2">Belongs to the phD/YefM antitoxin family.</text>
</comment>
<evidence type="ECO:0000313" key="3">
    <source>
        <dbReference type="EMBL" id="PSH57249.1"/>
    </source>
</evidence>
<evidence type="ECO:0000256" key="1">
    <source>
        <dbReference type="ARBA" id="ARBA00009981"/>
    </source>
</evidence>
<evidence type="ECO:0000256" key="2">
    <source>
        <dbReference type="RuleBase" id="RU362080"/>
    </source>
</evidence>
<dbReference type="Proteomes" id="UP000241158">
    <property type="component" value="Unassembled WGS sequence"/>
</dbReference>
<dbReference type="Pfam" id="PF02604">
    <property type="entry name" value="PhdYeFM_antitox"/>
    <property type="match status" value="1"/>
</dbReference>
<proteinExistence type="inferred from homology"/>
<dbReference type="InterPro" id="IPR006442">
    <property type="entry name" value="Antitoxin_Phd/YefM"/>
</dbReference>
<dbReference type="Gene3D" id="3.40.1620.10">
    <property type="entry name" value="YefM-like domain"/>
    <property type="match status" value="1"/>
</dbReference>
<protein>
    <recommendedName>
        <fullName evidence="2">Antitoxin</fullName>
    </recommendedName>
</protein>
<dbReference type="EMBL" id="PGGN01000003">
    <property type="protein sequence ID" value="PSH57249.1"/>
    <property type="molecule type" value="Genomic_DNA"/>
</dbReference>
<keyword evidence="4" id="KW-1185">Reference proteome</keyword>
<dbReference type="AlphaFoldDB" id="A0A2P7ASQ0"/>
<dbReference type="PANTHER" id="PTHR35377">
    <property type="entry name" value="ANTITOXIN VAPB49-RELATED-RELATED"/>
    <property type="match status" value="1"/>
</dbReference>
<evidence type="ECO:0000313" key="4">
    <source>
        <dbReference type="Proteomes" id="UP000241158"/>
    </source>
</evidence>
<sequence length="76" mass="8227">MNISIAEAKAKFSELITRAQSGEEIVLTRHGKAVATISPLSGPHKKPGSLIGSMTGQVEISDDFDELAPEWDEYVK</sequence>
<accession>A0A2P7ASQ0</accession>
<dbReference type="SUPFAM" id="SSF143120">
    <property type="entry name" value="YefM-like"/>
    <property type="match status" value="1"/>
</dbReference>
<dbReference type="InterPro" id="IPR036165">
    <property type="entry name" value="YefM-like_sf"/>
</dbReference>
<dbReference type="NCBIfam" id="TIGR01552">
    <property type="entry name" value="phd_fam"/>
    <property type="match status" value="1"/>
</dbReference>
<dbReference type="InterPro" id="IPR051416">
    <property type="entry name" value="phD-YefM_TA_antitoxins"/>
</dbReference>
<name>A0A2P7ASQ0_9HYPH</name>
<comment type="function">
    <text evidence="2">Antitoxin component of a type II toxin-antitoxin (TA) system.</text>
</comment>